<evidence type="ECO:0000256" key="9">
    <source>
        <dbReference type="ARBA" id="ARBA00023055"/>
    </source>
</evidence>
<evidence type="ECO:0000256" key="12">
    <source>
        <dbReference type="SAM" id="Phobius"/>
    </source>
</evidence>
<keyword evidence="11 12" id="KW-0472">Membrane</keyword>
<reference evidence="15 16" key="1">
    <citation type="submission" date="2024-09" db="EMBL/GenBank/DDBJ databases">
        <title>Chromosome-scale assembly of Riccia fluitans.</title>
        <authorList>
            <person name="Paukszto L."/>
            <person name="Sawicki J."/>
            <person name="Karawczyk K."/>
            <person name="Piernik-Szablinska J."/>
            <person name="Szczecinska M."/>
            <person name="Mazdziarz M."/>
        </authorList>
    </citation>
    <scope>NUCLEOTIDE SEQUENCE [LARGE SCALE GENOMIC DNA]</scope>
    <source>
        <strain evidence="15">Rf_01</strain>
        <tissue evidence="15">Aerial parts of the thallus</tissue>
    </source>
</reference>
<evidence type="ECO:0000256" key="10">
    <source>
        <dbReference type="ARBA" id="ARBA00023121"/>
    </source>
</evidence>
<dbReference type="GO" id="GO:0012505">
    <property type="term" value="C:endomembrane system"/>
    <property type="evidence" value="ECO:0007669"/>
    <property type="project" value="UniProtKB-ARBA"/>
</dbReference>
<dbReference type="PANTHER" id="PTHR10774:SF190">
    <property type="entry name" value="C2 CALCIUM_LIPID-BINDING ENDONUCLEASE_EXONUCLEASE_PHOSPHATASE-RELATED"/>
    <property type="match status" value="1"/>
</dbReference>
<accession>A0ABD1YY12</accession>
<protein>
    <submittedName>
        <fullName evidence="15">Uncharacterized protein</fullName>
    </submittedName>
</protein>
<dbReference type="InterPro" id="IPR045050">
    <property type="entry name" value="Synaptotagmin_plant"/>
</dbReference>
<feature type="transmembrane region" description="Helical" evidence="12">
    <location>
        <begin position="6"/>
        <end position="25"/>
    </location>
</feature>
<evidence type="ECO:0000256" key="7">
    <source>
        <dbReference type="ARBA" id="ARBA00022837"/>
    </source>
</evidence>
<dbReference type="GO" id="GO:0016020">
    <property type="term" value="C:membrane"/>
    <property type="evidence" value="ECO:0007669"/>
    <property type="project" value="UniProtKB-SubCell"/>
</dbReference>
<feature type="domain" description="SMP-LTD" evidence="14">
    <location>
        <begin position="66"/>
        <end position="249"/>
    </location>
</feature>
<evidence type="ECO:0000313" key="15">
    <source>
        <dbReference type="EMBL" id="KAL2635565.1"/>
    </source>
</evidence>
<keyword evidence="10" id="KW-0446">Lipid-binding</keyword>
<dbReference type="InterPro" id="IPR031468">
    <property type="entry name" value="SMP_LBD"/>
</dbReference>
<evidence type="ECO:0000256" key="11">
    <source>
        <dbReference type="ARBA" id="ARBA00023136"/>
    </source>
</evidence>
<gene>
    <name evidence="15" type="ORF">R1flu_007044</name>
</gene>
<proteinExistence type="inferred from homology"/>
<evidence type="ECO:0000259" key="13">
    <source>
        <dbReference type="PROSITE" id="PS50004"/>
    </source>
</evidence>
<keyword evidence="5" id="KW-0479">Metal-binding</keyword>
<dbReference type="SUPFAM" id="SSF49562">
    <property type="entry name" value="C2 domain (Calcium/lipid-binding domain, CaLB)"/>
    <property type="match status" value="1"/>
</dbReference>
<dbReference type="SMART" id="SM00239">
    <property type="entry name" value="C2"/>
    <property type="match status" value="1"/>
</dbReference>
<dbReference type="Gene3D" id="2.60.40.150">
    <property type="entry name" value="C2 domain"/>
    <property type="match status" value="1"/>
</dbReference>
<dbReference type="Proteomes" id="UP001605036">
    <property type="component" value="Unassembled WGS sequence"/>
</dbReference>
<evidence type="ECO:0000256" key="4">
    <source>
        <dbReference type="ARBA" id="ARBA00022692"/>
    </source>
</evidence>
<dbReference type="GO" id="GO:0046872">
    <property type="term" value="F:metal ion binding"/>
    <property type="evidence" value="ECO:0007669"/>
    <property type="project" value="UniProtKB-KW"/>
</dbReference>
<evidence type="ECO:0000256" key="6">
    <source>
        <dbReference type="ARBA" id="ARBA00022737"/>
    </source>
</evidence>
<dbReference type="GO" id="GO:0006869">
    <property type="term" value="P:lipid transport"/>
    <property type="evidence" value="ECO:0007669"/>
    <property type="project" value="UniProtKB-KW"/>
</dbReference>
<evidence type="ECO:0000313" key="16">
    <source>
        <dbReference type="Proteomes" id="UP001605036"/>
    </source>
</evidence>
<dbReference type="CDD" id="cd21677">
    <property type="entry name" value="SMP_SYT"/>
    <property type="match status" value="1"/>
</dbReference>
<keyword evidence="6" id="KW-0677">Repeat</keyword>
<dbReference type="PROSITE" id="PS51847">
    <property type="entry name" value="SMP"/>
    <property type="match status" value="1"/>
</dbReference>
<keyword evidence="4 12" id="KW-0812">Transmembrane</keyword>
<dbReference type="PANTHER" id="PTHR10774">
    <property type="entry name" value="EXTENDED SYNAPTOTAGMIN-RELATED"/>
    <property type="match status" value="1"/>
</dbReference>
<evidence type="ECO:0000256" key="1">
    <source>
        <dbReference type="ARBA" id="ARBA00004167"/>
    </source>
</evidence>
<sequence length="495" mass="53969">MGFLTGLFFGFGFGVALVAGLAYMMQKRSKQRIAKAVDIKLLGQLTQDDLKKLCGSNSPLWVSFTQFERVRWLNKQLDKVWPSVAKAASAVIKESVEPILESYRPVGISELKFQKLSLGNVAPQIEGIRIQSLKEGQVTMDLDFRWGGDPSIVLGVYTMIGAVLPVQLKNFKFFATIRLIFQLSEEMPCISAVVVALLAKPKPEIKYTFKVVGGSLTAVPGLSDMIRDLVENIVTDTLQWPHRIVVPISANPDISDLELKLQGRLTCRVIKAENLKNMELLSKSDPYVRLFVRPLFKYKTRVIDNNLNPVWDETFELGVEDHETQVIHFQVLDEDVGQDKTLGLVTFPISKLVPDHPLKVQLPLLQSLDTVSVKDKKDRGVLHLELLYHVFTKEECEKAMQDEKDEIALKEKLKSEGLLNSTADAVGGVVGGAGKLVTGAVGGVAGVVGGGVGMVGSGVGMGLSMVGKGGKALTRGVSSSLGNISRKSNGSAKQV</sequence>
<name>A0ABD1YY12_9MARC</name>
<dbReference type="EMBL" id="JBHFFA010000003">
    <property type="protein sequence ID" value="KAL2635565.1"/>
    <property type="molecule type" value="Genomic_DNA"/>
</dbReference>
<dbReference type="InterPro" id="IPR000008">
    <property type="entry name" value="C2_dom"/>
</dbReference>
<dbReference type="Pfam" id="PF00168">
    <property type="entry name" value="C2"/>
    <property type="match status" value="1"/>
</dbReference>
<dbReference type="GO" id="GO:0008289">
    <property type="term" value="F:lipid binding"/>
    <property type="evidence" value="ECO:0007669"/>
    <property type="project" value="UniProtKB-KW"/>
</dbReference>
<keyword evidence="9" id="KW-0445">Lipid transport</keyword>
<dbReference type="CDD" id="cd00030">
    <property type="entry name" value="C2"/>
    <property type="match status" value="1"/>
</dbReference>
<dbReference type="AlphaFoldDB" id="A0ABD1YY12"/>
<dbReference type="GO" id="GO:0005737">
    <property type="term" value="C:cytoplasm"/>
    <property type="evidence" value="ECO:0007669"/>
    <property type="project" value="UniProtKB-ARBA"/>
</dbReference>
<evidence type="ECO:0000259" key="14">
    <source>
        <dbReference type="PROSITE" id="PS51847"/>
    </source>
</evidence>
<comment type="subcellular location">
    <subcellularLocation>
        <location evidence="1">Membrane</location>
        <topology evidence="1">Single-pass membrane protein</topology>
    </subcellularLocation>
</comment>
<organism evidence="15 16">
    <name type="scientific">Riccia fluitans</name>
    <dbReference type="NCBI Taxonomy" id="41844"/>
    <lineage>
        <taxon>Eukaryota</taxon>
        <taxon>Viridiplantae</taxon>
        <taxon>Streptophyta</taxon>
        <taxon>Embryophyta</taxon>
        <taxon>Marchantiophyta</taxon>
        <taxon>Marchantiopsida</taxon>
        <taxon>Marchantiidae</taxon>
        <taxon>Marchantiales</taxon>
        <taxon>Ricciaceae</taxon>
        <taxon>Riccia</taxon>
    </lineage>
</organism>
<feature type="domain" description="C2" evidence="13">
    <location>
        <begin position="240"/>
        <end position="362"/>
    </location>
</feature>
<comment type="caution">
    <text evidence="15">The sequence shown here is derived from an EMBL/GenBank/DDBJ whole genome shotgun (WGS) entry which is preliminary data.</text>
</comment>
<keyword evidence="8 12" id="KW-1133">Transmembrane helix</keyword>
<dbReference type="PROSITE" id="PS50004">
    <property type="entry name" value="C2"/>
    <property type="match status" value="1"/>
</dbReference>
<dbReference type="Pfam" id="PF17047">
    <property type="entry name" value="SMP_LBD"/>
    <property type="match status" value="1"/>
</dbReference>
<evidence type="ECO:0000256" key="8">
    <source>
        <dbReference type="ARBA" id="ARBA00022989"/>
    </source>
</evidence>
<dbReference type="InterPro" id="IPR035892">
    <property type="entry name" value="C2_domain_sf"/>
</dbReference>
<dbReference type="InterPro" id="IPR039010">
    <property type="entry name" value="Synaptotagmin_SMP"/>
</dbReference>
<evidence type="ECO:0000256" key="3">
    <source>
        <dbReference type="ARBA" id="ARBA00022448"/>
    </source>
</evidence>
<keyword evidence="3" id="KW-0813">Transport</keyword>
<keyword evidence="7" id="KW-0106">Calcium</keyword>
<keyword evidence="16" id="KW-1185">Reference proteome</keyword>
<evidence type="ECO:0000256" key="5">
    <source>
        <dbReference type="ARBA" id="ARBA00022723"/>
    </source>
</evidence>
<comment type="similarity">
    <text evidence="2">Belongs to the synaptotagmin family.</text>
</comment>
<evidence type="ECO:0000256" key="2">
    <source>
        <dbReference type="ARBA" id="ARBA00006996"/>
    </source>
</evidence>